<comment type="subunit">
    <text evidence="6">Homodimer.</text>
</comment>
<dbReference type="SUPFAM" id="SSF53271">
    <property type="entry name" value="PRTase-like"/>
    <property type="match status" value="1"/>
</dbReference>
<dbReference type="PANTHER" id="PTHR19278:SF9">
    <property type="entry name" value="URIDINE 5'-MONOPHOSPHATE SYNTHASE"/>
    <property type="match status" value="1"/>
</dbReference>
<keyword evidence="6" id="KW-0460">Magnesium</keyword>
<feature type="binding site" evidence="6">
    <location>
        <position position="140"/>
    </location>
    <ligand>
        <name>5-phospho-alpha-D-ribose 1-diphosphate</name>
        <dbReference type="ChEBI" id="CHEBI:58017"/>
        <note>ligand shared between dimeric partners</note>
    </ligand>
</feature>
<comment type="similarity">
    <text evidence="6">Belongs to the purine/pyrimidine phosphoribosyltransferase family. PyrE subfamily.</text>
</comment>
<dbReference type="HAMAP" id="MF_01208">
    <property type="entry name" value="PyrE"/>
    <property type="match status" value="1"/>
</dbReference>
<gene>
    <name evidence="6" type="primary">pyrE</name>
    <name evidence="7" type="ORF">ENQ77_06115</name>
</gene>
<dbReference type="InterPro" id="IPR000836">
    <property type="entry name" value="PRTase_dom"/>
</dbReference>
<dbReference type="GO" id="GO:0044205">
    <property type="term" value="P:'de novo' UMP biosynthetic process"/>
    <property type="evidence" value="ECO:0007669"/>
    <property type="project" value="UniProtKB-UniRule"/>
</dbReference>
<sequence length="258" mass="29306">MYMSKIELIKRIYDIGAIKFGEFVLKSGKKSPYYIDLRVLPSYPDILVEVAKEIKSIIDSQQEKPTVLCGVPMAGLAIANALGMQTGMRVVYTRKEPIIYRDLVRQLRKSIQNGKFQPQEIPTVEKVVTFIEELSGFKAHGITSYLDGELLDGDKVGIVDDLITTADSKLEARDLIKLEAKRRNIDVNILWVYVVLDREQGGKETLEKEGIKLYSILTITEVAKKLYDNGILPREKYEVITRYIAAEKTRKDNNKCNS</sequence>
<dbReference type="GO" id="GO:0004590">
    <property type="term" value="F:orotidine-5'-phosphate decarboxylase activity"/>
    <property type="evidence" value="ECO:0007669"/>
    <property type="project" value="TreeGrafter"/>
</dbReference>
<feature type="binding site" description="in other chain" evidence="6">
    <location>
        <begin position="160"/>
        <end position="168"/>
    </location>
    <ligand>
        <name>5-phospho-alpha-D-ribose 1-diphosphate</name>
        <dbReference type="ChEBI" id="CHEBI:58017"/>
        <note>ligand shared between dimeric partners</note>
    </ligand>
</feature>
<dbReference type="InterPro" id="IPR029057">
    <property type="entry name" value="PRTase-like"/>
</dbReference>
<dbReference type="UniPathway" id="UPA00070">
    <property type="reaction ID" value="UER00119"/>
</dbReference>
<feature type="binding site" evidence="6">
    <location>
        <position position="164"/>
    </location>
    <ligand>
        <name>orotate</name>
        <dbReference type="ChEBI" id="CHEBI:30839"/>
    </ligand>
</feature>
<keyword evidence="3 6" id="KW-0328">Glycosyltransferase</keyword>
<comment type="pathway">
    <text evidence="1 6">Pyrimidine metabolism; UMP biosynthesis via de novo pathway; UMP from orotate: step 1/2.</text>
</comment>
<evidence type="ECO:0000256" key="1">
    <source>
        <dbReference type="ARBA" id="ARBA00004889"/>
    </source>
</evidence>
<comment type="catalytic activity">
    <reaction evidence="6">
        <text>orotidine 5'-phosphate + diphosphate = orotate + 5-phospho-alpha-D-ribose 1-diphosphate</text>
        <dbReference type="Rhea" id="RHEA:10380"/>
        <dbReference type="ChEBI" id="CHEBI:30839"/>
        <dbReference type="ChEBI" id="CHEBI:33019"/>
        <dbReference type="ChEBI" id="CHEBI:57538"/>
        <dbReference type="ChEBI" id="CHEBI:58017"/>
        <dbReference type="EC" id="2.4.2.10"/>
    </reaction>
</comment>
<comment type="caution">
    <text evidence="6">Lacks conserved residue(s) required for the propagation of feature annotation.</text>
</comment>
<evidence type="ECO:0000256" key="4">
    <source>
        <dbReference type="ARBA" id="ARBA00022679"/>
    </source>
</evidence>
<keyword evidence="5 6" id="KW-0665">Pyrimidine biosynthesis</keyword>
<dbReference type="GO" id="GO:0004588">
    <property type="term" value="F:orotate phosphoribosyltransferase activity"/>
    <property type="evidence" value="ECO:0007669"/>
    <property type="project" value="UniProtKB-UniRule"/>
</dbReference>
<comment type="cofactor">
    <cofactor evidence="6">
        <name>Mg(2+)</name>
        <dbReference type="ChEBI" id="CHEBI:18420"/>
    </cofactor>
</comment>
<keyword evidence="4 6" id="KW-0808">Transferase</keyword>
<evidence type="ECO:0000256" key="2">
    <source>
        <dbReference type="ARBA" id="ARBA00011971"/>
    </source>
</evidence>
<comment type="function">
    <text evidence="6">Catalyzes the transfer of a ribosyl phosphate group from 5-phosphoribose 1-diphosphate to orotate, leading to the formation of orotidine monophosphate (OMP).</text>
</comment>
<evidence type="ECO:0000313" key="7">
    <source>
        <dbReference type="EMBL" id="HEN28211.1"/>
    </source>
</evidence>
<proteinExistence type="inferred from homology"/>
<comment type="caution">
    <text evidence="7">The sequence shown here is derived from an EMBL/GenBank/DDBJ whole genome shotgun (WGS) entry which is preliminary data.</text>
</comment>
<accession>A0A7C2P1Y0</accession>
<name>A0A7C2P1Y0_UNCW3</name>
<evidence type="ECO:0000256" key="6">
    <source>
        <dbReference type="HAMAP-Rule" id="MF_01208"/>
    </source>
</evidence>
<dbReference type="EC" id="2.4.2.10" evidence="2 6"/>
<reference evidence="7" key="1">
    <citation type="journal article" date="2020" name="mSystems">
        <title>Genome- and Community-Level Interaction Insights into Carbon Utilization and Element Cycling Functions of Hydrothermarchaeota in Hydrothermal Sediment.</title>
        <authorList>
            <person name="Zhou Z."/>
            <person name="Liu Y."/>
            <person name="Xu W."/>
            <person name="Pan J."/>
            <person name="Luo Z.H."/>
            <person name="Li M."/>
        </authorList>
    </citation>
    <scope>NUCLEOTIDE SEQUENCE [LARGE SCALE GENOMIC DNA]</scope>
    <source>
        <strain evidence="7">SpSt-34</strain>
    </source>
</reference>
<dbReference type="GO" id="GO:0019856">
    <property type="term" value="P:pyrimidine nucleobase biosynthetic process"/>
    <property type="evidence" value="ECO:0007669"/>
    <property type="project" value="TreeGrafter"/>
</dbReference>
<dbReference type="GO" id="GO:0000287">
    <property type="term" value="F:magnesium ion binding"/>
    <property type="evidence" value="ECO:0007669"/>
    <property type="project" value="UniProtKB-UniRule"/>
</dbReference>
<dbReference type="CDD" id="cd06223">
    <property type="entry name" value="PRTases_typeI"/>
    <property type="match status" value="1"/>
</dbReference>
<evidence type="ECO:0000256" key="3">
    <source>
        <dbReference type="ARBA" id="ARBA00022676"/>
    </source>
</evidence>
<protein>
    <recommendedName>
        <fullName evidence="2 6">Orotate phosphoribosyltransferase</fullName>
        <shortName evidence="6">OPRT</shortName>
        <shortName evidence="6">OPRTase</shortName>
        <ecNumber evidence="2 6">2.4.2.10</ecNumber>
    </recommendedName>
</protein>
<evidence type="ECO:0000256" key="5">
    <source>
        <dbReference type="ARBA" id="ARBA00022975"/>
    </source>
</evidence>
<dbReference type="EMBL" id="DSOL01000172">
    <property type="protein sequence ID" value="HEN28211.1"/>
    <property type="molecule type" value="Genomic_DNA"/>
</dbReference>
<dbReference type="InterPro" id="IPR023031">
    <property type="entry name" value="OPRT"/>
</dbReference>
<dbReference type="Gene3D" id="3.40.50.2020">
    <property type="match status" value="1"/>
</dbReference>
<feature type="binding site" description="in other chain" evidence="6">
    <location>
        <position position="26"/>
    </location>
    <ligand>
        <name>5-phospho-alpha-D-ribose 1-diphosphate</name>
        <dbReference type="ChEBI" id="CHEBI:58017"/>
        <note>ligand shared between dimeric partners</note>
    </ligand>
</feature>
<feature type="binding site" evidence="6">
    <location>
        <position position="198"/>
    </location>
    <ligand>
        <name>orotate</name>
        <dbReference type="ChEBI" id="CHEBI:30839"/>
    </ligand>
</feature>
<dbReference type="PANTHER" id="PTHR19278">
    <property type="entry name" value="OROTATE PHOSPHORIBOSYLTRANSFERASE"/>
    <property type="match status" value="1"/>
</dbReference>
<feature type="binding site" evidence="6">
    <location>
        <position position="138"/>
    </location>
    <ligand>
        <name>5-phospho-alpha-D-ribose 1-diphosphate</name>
        <dbReference type="ChEBI" id="CHEBI:58017"/>
        <note>ligand shared between dimeric partners</note>
    </ligand>
</feature>
<organism evidence="7">
    <name type="scientific">candidate division WOR-3 bacterium</name>
    <dbReference type="NCBI Taxonomy" id="2052148"/>
    <lineage>
        <taxon>Bacteria</taxon>
        <taxon>Bacteria division WOR-3</taxon>
    </lineage>
</organism>
<dbReference type="AlphaFoldDB" id="A0A7C2P1Y0"/>